<sequence>MLEQRLGYAKPRTRLEVKQITDSINALQLTPVVGIVKVSTCNCIKIVVSIYKINFYIRSDLAYWLSGSLLMN</sequence>
<keyword evidence="2" id="KW-1185">Reference proteome</keyword>
<dbReference type="AlphaFoldDB" id="A0A6J5F4V9"/>
<protein>
    <submittedName>
        <fullName evidence="1">Uncharacterized protein</fullName>
    </submittedName>
</protein>
<organism evidence="1 2">
    <name type="scientific">Paraburkholderia humisilvae</name>
    <dbReference type="NCBI Taxonomy" id="627669"/>
    <lineage>
        <taxon>Bacteria</taxon>
        <taxon>Pseudomonadati</taxon>
        <taxon>Pseudomonadota</taxon>
        <taxon>Betaproteobacteria</taxon>
        <taxon>Burkholderiales</taxon>
        <taxon>Burkholderiaceae</taxon>
        <taxon>Paraburkholderia</taxon>
    </lineage>
</organism>
<dbReference type="EMBL" id="CADIKH010000089">
    <property type="protein sequence ID" value="CAB3773890.1"/>
    <property type="molecule type" value="Genomic_DNA"/>
</dbReference>
<proteinExistence type="predicted"/>
<reference evidence="1 2" key="1">
    <citation type="submission" date="2020-04" db="EMBL/GenBank/DDBJ databases">
        <authorList>
            <person name="De Canck E."/>
        </authorList>
    </citation>
    <scope>NUCLEOTIDE SEQUENCE [LARGE SCALE GENOMIC DNA]</scope>
    <source>
        <strain evidence="1 2">LMG 29542</strain>
    </source>
</reference>
<evidence type="ECO:0000313" key="2">
    <source>
        <dbReference type="Proteomes" id="UP000494363"/>
    </source>
</evidence>
<name>A0A6J5F4V9_9BURK</name>
<dbReference type="Proteomes" id="UP000494363">
    <property type="component" value="Unassembled WGS sequence"/>
</dbReference>
<gene>
    <name evidence="1" type="ORF">LMG29542_07485</name>
</gene>
<evidence type="ECO:0000313" key="1">
    <source>
        <dbReference type="EMBL" id="CAB3773890.1"/>
    </source>
</evidence>
<accession>A0A6J5F4V9</accession>